<accession>A0A1A9ZQP6</accession>
<reference evidence="1" key="2">
    <citation type="submission" date="2020-05" db="UniProtKB">
        <authorList>
            <consortium name="EnsemblMetazoa"/>
        </authorList>
    </citation>
    <scope>IDENTIFICATION</scope>
    <source>
        <strain evidence="1">IAEA</strain>
    </source>
</reference>
<reference evidence="2" key="1">
    <citation type="submission" date="2014-03" db="EMBL/GenBank/DDBJ databases">
        <authorList>
            <person name="Aksoy S."/>
            <person name="Warren W."/>
            <person name="Wilson R.K."/>
        </authorList>
    </citation>
    <scope>NUCLEOTIDE SEQUENCE [LARGE SCALE GENOMIC DNA]</scope>
    <source>
        <strain evidence="2">IAEA</strain>
    </source>
</reference>
<dbReference type="VEuPathDB" id="VectorBase:GPAI022078"/>
<proteinExistence type="predicted"/>
<sequence>MNNWSLDSAVHAKRICILYCDGGGGDNIMHSGNKNKSYMNNVGVKILAWTTCTERSCVYYYLGH</sequence>
<protein>
    <submittedName>
        <fullName evidence="1">Uncharacterized protein</fullName>
    </submittedName>
</protein>
<keyword evidence="2" id="KW-1185">Reference proteome</keyword>
<evidence type="ECO:0000313" key="1">
    <source>
        <dbReference type="EnsemblMetazoa" id="GPAI022078-PA"/>
    </source>
</evidence>
<organism evidence="1 2">
    <name type="scientific">Glossina pallidipes</name>
    <name type="common">Tsetse fly</name>
    <dbReference type="NCBI Taxonomy" id="7398"/>
    <lineage>
        <taxon>Eukaryota</taxon>
        <taxon>Metazoa</taxon>
        <taxon>Ecdysozoa</taxon>
        <taxon>Arthropoda</taxon>
        <taxon>Hexapoda</taxon>
        <taxon>Insecta</taxon>
        <taxon>Pterygota</taxon>
        <taxon>Neoptera</taxon>
        <taxon>Endopterygota</taxon>
        <taxon>Diptera</taxon>
        <taxon>Brachycera</taxon>
        <taxon>Muscomorpha</taxon>
        <taxon>Hippoboscoidea</taxon>
        <taxon>Glossinidae</taxon>
        <taxon>Glossina</taxon>
    </lineage>
</organism>
<dbReference type="AlphaFoldDB" id="A0A1A9ZQP6"/>
<evidence type="ECO:0000313" key="2">
    <source>
        <dbReference type="Proteomes" id="UP000092445"/>
    </source>
</evidence>
<dbReference type="EnsemblMetazoa" id="GPAI022078-RA">
    <property type="protein sequence ID" value="GPAI022078-PA"/>
    <property type="gene ID" value="GPAI022078"/>
</dbReference>
<dbReference type="Proteomes" id="UP000092445">
    <property type="component" value="Unassembled WGS sequence"/>
</dbReference>
<name>A0A1A9ZQP6_GLOPL</name>